<evidence type="ECO:0000256" key="3">
    <source>
        <dbReference type="ARBA" id="ARBA00023136"/>
    </source>
</evidence>
<evidence type="ECO:0000256" key="2">
    <source>
        <dbReference type="ARBA" id="ARBA00022729"/>
    </source>
</evidence>
<keyword evidence="5" id="KW-0449">Lipoprotein</keyword>
<dbReference type="PANTHER" id="PTHR43649">
    <property type="entry name" value="ARABINOSE-BINDING PROTEIN-RELATED"/>
    <property type="match status" value="1"/>
</dbReference>
<keyword evidence="3" id="KW-0472">Membrane</keyword>
<evidence type="ECO:0000313" key="8">
    <source>
        <dbReference type="EMBL" id="MFC5401121.1"/>
    </source>
</evidence>
<reference evidence="9" key="1">
    <citation type="journal article" date="2019" name="Int. J. Syst. Evol. Microbiol.">
        <title>The Global Catalogue of Microorganisms (GCM) 10K type strain sequencing project: providing services to taxonomists for standard genome sequencing and annotation.</title>
        <authorList>
            <consortium name="The Broad Institute Genomics Platform"/>
            <consortium name="The Broad Institute Genome Sequencing Center for Infectious Disease"/>
            <person name="Wu L."/>
            <person name="Ma J."/>
        </authorList>
    </citation>
    <scope>NUCLEOTIDE SEQUENCE [LARGE SCALE GENOMIC DNA]</scope>
    <source>
        <strain evidence="9">CGMCC 1.18575</strain>
    </source>
</reference>
<evidence type="ECO:0000313" key="9">
    <source>
        <dbReference type="Proteomes" id="UP001596113"/>
    </source>
</evidence>
<evidence type="ECO:0000256" key="7">
    <source>
        <dbReference type="SAM" id="SignalP"/>
    </source>
</evidence>
<dbReference type="SUPFAM" id="SSF53850">
    <property type="entry name" value="Periplasmic binding protein-like II"/>
    <property type="match status" value="1"/>
</dbReference>
<evidence type="ECO:0000256" key="5">
    <source>
        <dbReference type="ARBA" id="ARBA00023288"/>
    </source>
</evidence>
<proteinExistence type="predicted"/>
<dbReference type="PROSITE" id="PS51257">
    <property type="entry name" value="PROKAR_LIPOPROTEIN"/>
    <property type="match status" value="1"/>
</dbReference>
<evidence type="ECO:0000256" key="6">
    <source>
        <dbReference type="SAM" id="MobiDB-lite"/>
    </source>
</evidence>
<feature type="chain" id="PRO_5045102760" evidence="7">
    <location>
        <begin position="23"/>
        <end position="554"/>
    </location>
</feature>
<dbReference type="Gene3D" id="3.40.190.10">
    <property type="entry name" value="Periplasmic binding protein-like II"/>
    <property type="match status" value="2"/>
</dbReference>
<dbReference type="Pfam" id="PF01547">
    <property type="entry name" value="SBP_bac_1"/>
    <property type="match status" value="1"/>
</dbReference>
<evidence type="ECO:0000256" key="1">
    <source>
        <dbReference type="ARBA" id="ARBA00022475"/>
    </source>
</evidence>
<dbReference type="RefSeq" id="WP_378128378.1">
    <property type="nucleotide sequence ID" value="NZ_JBHSMI010000001.1"/>
</dbReference>
<keyword evidence="1" id="KW-1003">Cell membrane</keyword>
<feature type="signal peptide" evidence="7">
    <location>
        <begin position="1"/>
        <end position="22"/>
    </location>
</feature>
<gene>
    <name evidence="8" type="ORF">ACFPOF_00045</name>
</gene>
<dbReference type="PANTHER" id="PTHR43649:SF33">
    <property type="entry name" value="POLYGALACTURONAN_RHAMNOGALACTURONAN-BINDING PROTEIN YTCQ"/>
    <property type="match status" value="1"/>
</dbReference>
<comment type="caution">
    <text evidence="8">The sequence shown here is derived from an EMBL/GenBank/DDBJ whole genome shotgun (WGS) entry which is preliminary data.</text>
</comment>
<dbReference type="InterPro" id="IPR006059">
    <property type="entry name" value="SBP"/>
</dbReference>
<dbReference type="Proteomes" id="UP001596113">
    <property type="component" value="Unassembled WGS sequence"/>
</dbReference>
<keyword evidence="9" id="KW-1185">Reference proteome</keyword>
<keyword evidence="4" id="KW-0564">Palmitate</keyword>
<feature type="region of interest" description="Disordered" evidence="6">
    <location>
        <begin position="29"/>
        <end position="50"/>
    </location>
</feature>
<evidence type="ECO:0000256" key="4">
    <source>
        <dbReference type="ARBA" id="ARBA00023139"/>
    </source>
</evidence>
<feature type="compositionally biased region" description="Low complexity" evidence="6">
    <location>
        <begin position="29"/>
        <end position="42"/>
    </location>
</feature>
<keyword evidence="2 7" id="KW-0732">Signal</keyword>
<dbReference type="InterPro" id="IPR050490">
    <property type="entry name" value="Bact_solute-bd_prot1"/>
</dbReference>
<protein>
    <submittedName>
        <fullName evidence="8">Extracellular solute-binding protein</fullName>
    </submittedName>
</protein>
<accession>A0ABW0HIT2</accession>
<sequence>MRSKGLKVSLAMVLLLSLLLSACSKGNNEATGSMTGNSTNGTEPKKELTFPDAFPEVPKAVDPGSYDYDDMSKHYDIEVALVGNTNTPASEDPIADYLNKQLNVSLKLTNMASGDLINKITVRFASAQAPDLTYIGDKDVAFSLYKQGQLVDALEVLPYMPQMMNYVTKDFKNWSTLDGHMVGIPRYSTFPSSWGLFIRQDWLKQFGMSMPTTEDELFAYAKAVVEKDPNKNNKADTYFMGTGANGQGFGMMDALRAMYGHASWNVVDGTLNHPMLDGSTKRYLEFVKKLNDNKLLSPDWYTIGWEQFKSYTLNDQIGMVNYPGYNLLSEQYTAKKNDKATLDYWAPIQPLKSNDGKGGMNLPTGAPEGLYLISKEAAKDPGKLKRIAHFLDSVIYPNVNYWAPVQGGGPEIYPDLVKVEKHDNGTYTIIKDPKNTPIDNKPELKGAGDWQNLAYSLIWEVHQHSDLVPYNELGDKYTLDVMAMPRYKNYDMFLTLDGPTTKRLGEFVKKNEIAFVLGKRSFDEWDKYVDEWKRSGGDALMKQAAEQLKVSLPK</sequence>
<name>A0ABW0HIT2_9BACL</name>
<organism evidence="8 9">
    <name type="scientific">Cohnella soli</name>
    <dbReference type="NCBI Taxonomy" id="425005"/>
    <lineage>
        <taxon>Bacteria</taxon>
        <taxon>Bacillati</taxon>
        <taxon>Bacillota</taxon>
        <taxon>Bacilli</taxon>
        <taxon>Bacillales</taxon>
        <taxon>Paenibacillaceae</taxon>
        <taxon>Cohnella</taxon>
    </lineage>
</organism>
<dbReference type="EMBL" id="JBHSMI010000001">
    <property type="protein sequence ID" value="MFC5401121.1"/>
    <property type="molecule type" value="Genomic_DNA"/>
</dbReference>